<dbReference type="RefSeq" id="XP_062696765.1">
    <property type="nucleotide sequence ID" value="XM_062841998.1"/>
</dbReference>
<comment type="caution">
    <text evidence="1">The sequence shown here is derived from an EMBL/GenBank/DDBJ whole genome shotgun (WGS) entry which is preliminary data.</text>
</comment>
<protein>
    <submittedName>
        <fullName evidence="1">Uncharacterized protein</fullName>
    </submittedName>
</protein>
<dbReference type="Proteomes" id="UP001285908">
    <property type="component" value="Unassembled WGS sequence"/>
</dbReference>
<evidence type="ECO:0000313" key="1">
    <source>
        <dbReference type="EMBL" id="KAK3499132.1"/>
    </source>
</evidence>
<organism evidence="1 2">
    <name type="scientific">Neurospora hispaniola</name>
    <dbReference type="NCBI Taxonomy" id="588809"/>
    <lineage>
        <taxon>Eukaryota</taxon>
        <taxon>Fungi</taxon>
        <taxon>Dikarya</taxon>
        <taxon>Ascomycota</taxon>
        <taxon>Pezizomycotina</taxon>
        <taxon>Sordariomycetes</taxon>
        <taxon>Sordariomycetidae</taxon>
        <taxon>Sordariales</taxon>
        <taxon>Sordariaceae</taxon>
        <taxon>Neurospora</taxon>
    </lineage>
</organism>
<keyword evidence="2" id="KW-1185">Reference proteome</keyword>
<dbReference type="AlphaFoldDB" id="A0AAJ0MVC1"/>
<reference evidence="1 2" key="1">
    <citation type="journal article" date="2023" name="Mol. Phylogenet. Evol.">
        <title>Genome-scale phylogeny and comparative genomics of the fungal order Sordariales.</title>
        <authorList>
            <person name="Hensen N."/>
            <person name="Bonometti L."/>
            <person name="Westerberg I."/>
            <person name="Brannstrom I.O."/>
            <person name="Guillou S."/>
            <person name="Cros-Aarteil S."/>
            <person name="Calhoun S."/>
            <person name="Haridas S."/>
            <person name="Kuo A."/>
            <person name="Mondo S."/>
            <person name="Pangilinan J."/>
            <person name="Riley R."/>
            <person name="LaButti K."/>
            <person name="Andreopoulos B."/>
            <person name="Lipzen A."/>
            <person name="Chen C."/>
            <person name="Yan M."/>
            <person name="Daum C."/>
            <person name="Ng V."/>
            <person name="Clum A."/>
            <person name="Steindorff A."/>
            <person name="Ohm R.A."/>
            <person name="Martin F."/>
            <person name="Silar P."/>
            <person name="Natvig D.O."/>
            <person name="Lalanne C."/>
            <person name="Gautier V."/>
            <person name="Ament-Velasquez S.L."/>
            <person name="Kruys A."/>
            <person name="Hutchinson M.I."/>
            <person name="Powell A.J."/>
            <person name="Barry K."/>
            <person name="Miller A.N."/>
            <person name="Grigoriev I.V."/>
            <person name="Debuchy R."/>
            <person name="Gladieux P."/>
            <person name="Hiltunen Thoren M."/>
            <person name="Johannesson H."/>
        </authorList>
    </citation>
    <scope>NUCLEOTIDE SEQUENCE [LARGE SCALE GENOMIC DNA]</scope>
    <source>
        <strain evidence="1 2">FGSC 10403</strain>
    </source>
</reference>
<accession>A0AAJ0MVC1</accession>
<evidence type="ECO:0000313" key="2">
    <source>
        <dbReference type="Proteomes" id="UP001285908"/>
    </source>
</evidence>
<proteinExistence type="predicted"/>
<gene>
    <name evidence="1" type="ORF">B0T23DRAFT_9311</name>
</gene>
<dbReference type="EMBL" id="JAULSX010000001">
    <property type="protein sequence ID" value="KAK3499132.1"/>
    <property type="molecule type" value="Genomic_DNA"/>
</dbReference>
<sequence length="104" mass="11820">MGKRRSYFVLAAMSLSPRVELKEACATATSYQKKKKRGRKMQAAPPRHLACCQDCIVLGRHLSKHHYQHREIPIADYLNQARSKLEPRSLISTLTMTKPLMPGS</sequence>
<name>A0AAJ0MVC1_9PEZI</name>
<dbReference type="GeneID" id="87879620"/>